<dbReference type="AlphaFoldDB" id="A0A0F9FLR2"/>
<accession>A0A0F9FLR2</accession>
<organism evidence="1">
    <name type="scientific">marine sediment metagenome</name>
    <dbReference type="NCBI Taxonomy" id="412755"/>
    <lineage>
        <taxon>unclassified sequences</taxon>
        <taxon>metagenomes</taxon>
        <taxon>ecological metagenomes</taxon>
    </lineage>
</organism>
<gene>
    <name evidence="1" type="ORF">LCGC14_2227430</name>
</gene>
<dbReference type="EMBL" id="LAZR01029895">
    <property type="protein sequence ID" value="KKL58235.1"/>
    <property type="molecule type" value="Genomic_DNA"/>
</dbReference>
<evidence type="ECO:0000313" key="1">
    <source>
        <dbReference type="EMBL" id="KKL58235.1"/>
    </source>
</evidence>
<reference evidence="1" key="1">
    <citation type="journal article" date="2015" name="Nature">
        <title>Complex archaea that bridge the gap between prokaryotes and eukaryotes.</title>
        <authorList>
            <person name="Spang A."/>
            <person name="Saw J.H."/>
            <person name="Jorgensen S.L."/>
            <person name="Zaremba-Niedzwiedzka K."/>
            <person name="Martijn J."/>
            <person name="Lind A.E."/>
            <person name="van Eijk R."/>
            <person name="Schleper C."/>
            <person name="Guy L."/>
            <person name="Ettema T.J."/>
        </authorList>
    </citation>
    <scope>NUCLEOTIDE SEQUENCE</scope>
</reference>
<feature type="non-terminal residue" evidence="1">
    <location>
        <position position="1"/>
    </location>
</feature>
<proteinExistence type="predicted"/>
<name>A0A0F9FLR2_9ZZZZ</name>
<comment type="caution">
    <text evidence="1">The sequence shown here is derived from an EMBL/GenBank/DDBJ whole genome shotgun (WGS) entry which is preliminary data.</text>
</comment>
<sequence>NAGNAASTDALDMLITDWPAADATPDRYLTLGANDALVFSVGTAVGASPDRVDITCWGGDY</sequence>
<protein>
    <submittedName>
        <fullName evidence="1">Uncharacterized protein</fullName>
    </submittedName>
</protein>